<proteinExistence type="predicted"/>
<dbReference type="RefSeq" id="WP_319886999.1">
    <property type="nucleotide sequence ID" value="NZ_JAWZVU010000287.1"/>
</dbReference>
<protein>
    <submittedName>
        <fullName evidence="1">Abi family protein</fullName>
    </submittedName>
</protein>
<dbReference type="EMBL" id="JAWZVU010000287">
    <property type="protein sequence ID" value="MDX7723427.1"/>
    <property type="molecule type" value="Genomic_DNA"/>
</dbReference>
<dbReference type="Pfam" id="PF07751">
    <property type="entry name" value="Abi_2"/>
    <property type="match status" value="1"/>
</dbReference>
<dbReference type="AlphaFoldDB" id="A0AAW9FA17"/>
<dbReference type="Proteomes" id="UP001277183">
    <property type="component" value="Unassembled WGS sequence"/>
</dbReference>
<name>A0AAW9FA17_AERCA</name>
<evidence type="ECO:0000313" key="2">
    <source>
        <dbReference type="Proteomes" id="UP001277183"/>
    </source>
</evidence>
<sequence>MVYARPWLSYAQQLARLQERGMVVTDEPAALDYLERIGYYRLSGYWYAFRERSELVVQLSPTGGKPKDIKPTRMVLEPFKAGTRFVDAVDLYVFDKRLRLLAMDALERIEIAIRVDISHTLGQLDPFAYLKPEYLFPGFSQELDERTGLSRHHDWLGKHARLIGRSKEEFVKHNKVKYGLPLPVWVACEVWDFGTMSMLFAGMHVPEQDKIAAAYGIANGRIFATWLRSLNYLRNVCAHHSRLWNRNITEQPKLPNATALPWSAPYIRHSAP</sequence>
<dbReference type="InterPro" id="IPR011664">
    <property type="entry name" value="Abi_system_AbiD/AbiF-like"/>
</dbReference>
<gene>
    <name evidence="1" type="ORF">SJS77_23910</name>
</gene>
<comment type="caution">
    <text evidence="1">The sequence shown here is derived from an EMBL/GenBank/DDBJ whole genome shotgun (WGS) entry which is preliminary data.</text>
</comment>
<feature type="non-terminal residue" evidence="1">
    <location>
        <position position="272"/>
    </location>
</feature>
<evidence type="ECO:0000313" key="1">
    <source>
        <dbReference type="EMBL" id="MDX7723427.1"/>
    </source>
</evidence>
<organism evidence="1 2">
    <name type="scientific">Aeromonas caviae</name>
    <name type="common">Aeromonas punctata</name>
    <dbReference type="NCBI Taxonomy" id="648"/>
    <lineage>
        <taxon>Bacteria</taxon>
        <taxon>Pseudomonadati</taxon>
        <taxon>Pseudomonadota</taxon>
        <taxon>Gammaproteobacteria</taxon>
        <taxon>Aeromonadales</taxon>
        <taxon>Aeromonadaceae</taxon>
        <taxon>Aeromonas</taxon>
    </lineage>
</organism>
<reference evidence="1" key="1">
    <citation type="submission" date="2023-11" db="EMBL/GenBank/DDBJ databases">
        <title>WGS of Aeromonas in Northern Israel.</title>
        <authorList>
            <person name="Hershko Y."/>
        </authorList>
    </citation>
    <scope>NUCLEOTIDE SEQUENCE</scope>
    <source>
        <strain evidence="1">77416</strain>
    </source>
</reference>
<accession>A0AAW9FA17</accession>